<dbReference type="GO" id="GO:0017004">
    <property type="term" value="P:cytochrome complex assembly"/>
    <property type="evidence" value="ECO:0007669"/>
    <property type="project" value="UniProtKB-UniRule"/>
</dbReference>
<evidence type="ECO:0000259" key="8">
    <source>
        <dbReference type="Pfam" id="PF05140"/>
    </source>
</evidence>
<keyword evidence="5 6" id="KW-0472">Membrane</keyword>
<dbReference type="GO" id="GO:0009535">
    <property type="term" value="C:chloroplast thylakoid membrane"/>
    <property type="evidence" value="ECO:0007669"/>
    <property type="project" value="UniProtKB-SubCell"/>
</dbReference>
<dbReference type="PANTHER" id="PTHR31566">
    <property type="entry name" value="CYTOCHROME C BIOGENESIS PROTEIN CCS1, CHLOROPLASTIC"/>
    <property type="match status" value="1"/>
</dbReference>
<comment type="similarity">
    <text evidence="6">Belongs to the Ccs1/CcsB family.</text>
</comment>
<dbReference type="HAMAP" id="MF_01392">
    <property type="entry name" value="CytC_Ccs1"/>
    <property type="match status" value="1"/>
</dbReference>
<accession>A0A1Z1MCV2</accession>
<evidence type="ECO:0000256" key="7">
    <source>
        <dbReference type="SAM" id="Phobius"/>
    </source>
</evidence>
<evidence type="ECO:0000313" key="9">
    <source>
        <dbReference type="EMBL" id="ARW63655.1"/>
    </source>
</evidence>
<keyword evidence="3 6" id="KW-0201">Cytochrome c-type biogenesis</keyword>
<feature type="transmembrane region" description="Helical" evidence="7">
    <location>
        <begin position="20"/>
        <end position="39"/>
    </location>
</feature>
<geneLocation type="chloroplast" evidence="9"/>
<reference evidence="9" key="1">
    <citation type="journal article" date="2017" name="J. Phycol.">
        <title>Analysis of chloroplast genomes and a supermatrix inform reclassification of the Rhodomelaceae (Rhodophyta).</title>
        <authorList>
            <person name="Diaz-Tapia P."/>
            <person name="Maggs C.A."/>
            <person name="West J.A."/>
            <person name="Verbruggen H."/>
        </authorList>
    </citation>
    <scope>NUCLEOTIDE SEQUENCE</scope>
    <source>
        <strain evidence="9">PD620</strain>
    </source>
</reference>
<evidence type="ECO:0000256" key="5">
    <source>
        <dbReference type="ARBA" id="ARBA00023136"/>
    </source>
</evidence>
<keyword evidence="2 6" id="KW-0812">Transmembrane</keyword>
<keyword evidence="4 6" id="KW-1133">Transmembrane helix</keyword>
<keyword evidence="9" id="KW-0934">Plastid</keyword>
<organism evidence="9">
    <name type="scientific">Chondria sp.</name>
    <name type="common">in: red algae</name>
    <dbReference type="NCBI Taxonomy" id="1982705"/>
    <lineage>
        <taxon>Eukaryota</taxon>
        <taxon>Rhodophyta</taxon>
        <taxon>Florideophyceae</taxon>
        <taxon>Rhodymeniophycidae</taxon>
        <taxon>Ceramiales</taxon>
        <taxon>Rhodomelaceae</taxon>
        <taxon>Chondrieae</taxon>
        <taxon>Chondria</taxon>
    </lineage>
</organism>
<evidence type="ECO:0000256" key="3">
    <source>
        <dbReference type="ARBA" id="ARBA00022748"/>
    </source>
</evidence>
<keyword evidence="6" id="KW-0793">Thylakoid</keyword>
<name>A0A1Z1MCV2_9FLOR</name>
<evidence type="ECO:0000256" key="2">
    <source>
        <dbReference type="ARBA" id="ARBA00022692"/>
    </source>
</evidence>
<dbReference type="AlphaFoldDB" id="A0A1Z1MCV2"/>
<feature type="transmembrane region" description="Helical" evidence="7">
    <location>
        <begin position="375"/>
        <end position="398"/>
    </location>
</feature>
<dbReference type="InterPro" id="IPR007816">
    <property type="entry name" value="ResB-like_domain"/>
</dbReference>
<evidence type="ECO:0000256" key="4">
    <source>
        <dbReference type="ARBA" id="ARBA00022989"/>
    </source>
</evidence>
<proteinExistence type="inferred from homology"/>
<dbReference type="Pfam" id="PF05140">
    <property type="entry name" value="ResB"/>
    <property type="match status" value="1"/>
</dbReference>
<dbReference type="PANTHER" id="PTHR31566:SF0">
    <property type="entry name" value="CYTOCHROME C BIOGENESIS PROTEIN CCS1, CHLOROPLASTIC"/>
    <property type="match status" value="1"/>
</dbReference>
<sequence>MQSFKVKNYLWNLFKYLANLNLSIFILFLISIFGILGSVIEQDQSMTYYQINYPVLNNNIFFLNWKLITYLGINHVFQTWWFISTLSIFILTLLSCTLVTQLPSLRNARRWKFFYSNSNKSQNFSFNESYSVRDDSLMIMIYALLDSNFFIFCRKQSLYAYKGLYGRISPIFVHFSIVLILVGSMSSFLCGFTAQEMVPNGEFFHIRHVVKSGILSIIPSNIIGRVEYFNLIYNIDGSIKQFLSRISILSSNGLHLDTKILSVNHPLRYYNLTFYQTDWEVNGIKIRINYHNFLQRTWTKTVINSRNCWISSVPLSKNKLAFFVMFQLNEPILIFNSSGVIVGKVLIQESFYINKIPFAIENLMLSTGLQIKIDLGITIVYAGFFVLMLSTLLSYLSYSQIWFYKNISSFHFLALTNRAIFFFEEDIFSINCLYTYFVANEVICVKSLKQTIL</sequence>
<evidence type="ECO:0000256" key="1">
    <source>
        <dbReference type="ARBA" id="ARBA00004141"/>
    </source>
</evidence>
<dbReference type="InterPro" id="IPR023494">
    <property type="entry name" value="Cyt_c_bgen_Ccs1/CcsB/ResB"/>
</dbReference>
<gene>
    <name evidence="6 9" type="primary">ccs1</name>
</gene>
<protein>
    <recommendedName>
        <fullName evidence="6">Cytochrome c biogenesis protein Ccs1</fullName>
    </recommendedName>
</protein>
<feature type="transmembrane region" description="Helical" evidence="7">
    <location>
        <begin position="79"/>
        <end position="102"/>
    </location>
</feature>
<dbReference type="EMBL" id="MF101429">
    <property type="protein sequence ID" value="ARW63655.1"/>
    <property type="molecule type" value="Genomic_DNA"/>
</dbReference>
<comment type="subcellular location">
    <subcellularLocation>
        <location evidence="1">Membrane</location>
        <topology evidence="1">Multi-pass membrane protein</topology>
    </subcellularLocation>
    <subcellularLocation>
        <location evidence="6">Plastid</location>
        <location evidence="6">Chloroplast thylakoid membrane</location>
        <topology evidence="6">Multi-pass membrane protein</topology>
    </subcellularLocation>
</comment>
<comment type="function">
    <text evidence="6">Required during biogenesis of c-type cytochromes (cytochrome c6 and cytochrome f) at the step of heme attachment.</text>
</comment>
<comment type="subunit">
    <text evidence="6">May interact with CcsA.</text>
</comment>
<feature type="domain" description="ResB-like" evidence="8">
    <location>
        <begin position="21"/>
        <end position="299"/>
    </location>
</feature>
<feature type="transmembrane region" description="Helical" evidence="7">
    <location>
        <begin position="164"/>
        <end position="189"/>
    </location>
</feature>
<keyword evidence="9" id="KW-0150">Chloroplast</keyword>
<evidence type="ECO:0000256" key="6">
    <source>
        <dbReference type="HAMAP-Rule" id="MF_01392"/>
    </source>
</evidence>